<proteinExistence type="evidence at transcript level"/>
<dbReference type="GO" id="GO:1904715">
    <property type="term" value="P:negative regulation of chaperone-mediated autophagy"/>
    <property type="evidence" value="ECO:0007669"/>
    <property type="project" value="UniProtKB-ARBA"/>
</dbReference>
<comment type="similarity">
    <text evidence="1 5">Belongs to the peptidase S10 family.</text>
</comment>
<keyword evidence="4 5" id="KW-0378">Hydrolase</keyword>
<evidence type="ECO:0000256" key="5">
    <source>
        <dbReference type="RuleBase" id="RU361156"/>
    </source>
</evidence>
<dbReference type="PROSITE" id="PS00560">
    <property type="entry name" value="CARBOXYPEPT_SER_HIS"/>
    <property type="match status" value="1"/>
</dbReference>
<evidence type="ECO:0000256" key="4">
    <source>
        <dbReference type="ARBA" id="ARBA00022801"/>
    </source>
</evidence>
<dbReference type="InterPro" id="IPR018202">
    <property type="entry name" value="Ser_caboxypep_ser_AS"/>
</dbReference>
<dbReference type="InterPro" id="IPR029058">
    <property type="entry name" value="AB_hydrolase_fold"/>
</dbReference>
<dbReference type="Gene3D" id="3.40.50.1820">
    <property type="entry name" value="alpha/beta hydrolase"/>
    <property type="match status" value="1"/>
</dbReference>
<dbReference type="PRINTS" id="PR00724">
    <property type="entry name" value="CRBOXYPTASEC"/>
</dbReference>
<dbReference type="InterPro" id="IPR033124">
    <property type="entry name" value="Ser_caboxypep_his_AS"/>
</dbReference>
<dbReference type="GO" id="GO:0031647">
    <property type="term" value="P:regulation of protein stability"/>
    <property type="evidence" value="ECO:0007669"/>
    <property type="project" value="UniProtKB-ARBA"/>
</dbReference>
<dbReference type="InterPro" id="IPR001563">
    <property type="entry name" value="Peptidase_S10"/>
</dbReference>
<evidence type="ECO:0000256" key="1">
    <source>
        <dbReference type="ARBA" id="ARBA00009431"/>
    </source>
</evidence>
<sequence>MTSSLVVGLVLLAAVCGALAVSHPDEVQFPWLKQLPSRQYSGYLVLDNENSLSPKKIHYWFIESQDNPRNDPVVLWLNGGPGCSSLLGCLEELGPFHINCQSNNTTQCTFEENIYSWTRRANVIFMEAPVGVGFSYIPQHKLYENDDDSTAVDNYHALLKFFEEFKEFRKNRFLVTGESYAGVYVPTLVKLIHEGNSRETHNFINLEGLAVGNGVTSWNTNFNSAVFFAYYHGLFSLTLWDNLVEFCCQGKASRRTCDFRENPNQLCQKYSLQAQQSIYESGINIYGIYKKCEHDPTSYLRMESMITREKPPQKISINMDSSTEDDVPCMSMHGPTIFLNDPVVRKALHIPEEAPRWNACSGFPNFQYTRNYETVMPIYAELLKMNYRILIYNGDTDLVCNFLGAQWDFEGLNRTVKSEYRSWKVDGQVAGFVKEFNGLTLLTVKGSGHMVPQFRPKAALSMFESFIDNVDYGTNDHMDVIYPS</sequence>
<dbReference type="PANTHER" id="PTHR11802:SF201">
    <property type="entry name" value="CARBOXYPEPTIDASE"/>
    <property type="match status" value="1"/>
</dbReference>
<keyword evidence="2 5" id="KW-0121">Carboxypeptidase</keyword>
<dbReference type="SUPFAM" id="SSF53474">
    <property type="entry name" value="alpha/beta-Hydrolases"/>
    <property type="match status" value="1"/>
</dbReference>
<keyword evidence="5" id="KW-0732">Signal</keyword>
<dbReference type="GO" id="GO:0006508">
    <property type="term" value="P:proteolysis"/>
    <property type="evidence" value="ECO:0007669"/>
    <property type="project" value="UniProtKB-KW"/>
</dbReference>
<protein>
    <recommendedName>
        <fullName evidence="5">Carboxypeptidase</fullName>
        <ecNumber evidence="5">3.4.16.-</ecNumber>
    </recommendedName>
</protein>
<feature type="chain" id="PRO_5015023248" description="Carboxypeptidase" evidence="5">
    <location>
        <begin position="21"/>
        <end position="484"/>
    </location>
</feature>
<evidence type="ECO:0000256" key="3">
    <source>
        <dbReference type="ARBA" id="ARBA00022670"/>
    </source>
</evidence>
<dbReference type="AlphaFoldDB" id="A0A2P2I6N2"/>
<dbReference type="EMBL" id="IACF01004079">
    <property type="protein sequence ID" value="LAB69674.1"/>
    <property type="molecule type" value="mRNA"/>
</dbReference>
<evidence type="ECO:0000313" key="6">
    <source>
        <dbReference type="EMBL" id="LAB69674.1"/>
    </source>
</evidence>
<dbReference type="GO" id="GO:0004185">
    <property type="term" value="F:serine-type carboxypeptidase activity"/>
    <property type="evidence" value="ECO:0007669"/>
    <property type="project" value="UniProtKB-UniRule"/>
</dbReference>
<dbReference type="PANTHER" id="PTHR11802">
    <property type="entry name" value="SERINE PROTEASE FAMILY S10 SERINE CARBOXYPEPTIDASE"/>
    <property type="match status" value="1"/>
</dbReference>
<dbReference type="FunFam" id="3.40.50.1820:FF:000335">
    <property type="entry name" value="Carboxypeptidase"/>
    <property type="match status" value="1"/>
</dbReference>
<dbReference type="Pfam" id="PF00450">
    <property type="entry name" value="Peptidase_S10"/>
    <property type="match status" value="1"/>
</dbReference>
<keyword evidence="3 5" id="KW-0645">Protease</keyword>
<dbReference type="EC" id="3.4.16.-" evidence="5"/>
<evidence type="ECO:0000256" key="2">
    <source>
        <dbReference type="ARBA" id="ARBA00022645"/>
    </source>
</evidence>
<feature type="signal peptide" evidence="5">
    <location>
        <begin position="1"/>
        <end position="20"/>
    </location>
</feature>
<reference evidence="6" key="1">
    <citation type="journal article" date="2018" name="Biosci. Biotechnol. Biochem.">
        <title>Polysaccharide hydrolase of the hadal zone amphipods Hirondellea gigas.</title>
        <authorList>
            <person name="Kobayashi H."/>
            <person name="Nagahama T."/>
            <person name="Arai W."/>
            <person name="Sasagawa Y."/>
            <person name="Umeda M."/>
            <person name="Hayashi T."/>
            <person name="Nikaido I."/>
            <person name="Watanabe H."/>
            <person name="Oguri K."/>
            <person name="Kitazato H."/>
            <person name="Fujioka K."/>
            <person name="Kido Y."/>
            <person name="Takami H."/>
        </authorList>
    </citation>
    <scope>NUCLEOTIDE SEQUENCE</scope>
    <source>
        <tissue evidence="6">Whole body</tissue>
    </source>
</reference>
<organism evidence="6">
    <name type="scientific">Hirondellea gigas</name>
    <dbReference type="NCBI Taxonomy" id="1518452"/>
    <lineage>
        <taxon>Eukaryota</taxon>
        <taxon>Metazoa</taxon>
        <taxon>Ecdysozoa</taxon>
        <taxon>Arthropoda</taxon>
        <taxon>Crustacea</taxon>
        <taxon>Multicrustacea</taxon>
        <taxon>Malacostraca</taxon>
        <taxon>Eumalacostraca</taxon>
        <taxon>Peracarida</taxon>
        <taxon>Amphipoda</taxon>
        <taxon>Amphilochidea</taxon>
        <taxon>Lysianassida</taxon>
        <taxon>Lysianassidira</taxon>
        <taxon>Lysianassoidea</taxon>
        <taxon>Lysianassidae</taxon>
        <taxon>Hirondellea</taxon>
    </lineage>
</organism>
<accession>A0A2P2I6N2</accession>
<name>A0A2P2I6N2_9CRUS</name>
<dbReference type="PROSITE" id="PS00131">
    <property type="entry name" value="CARBOXYPEPT_SER_SER"/>
    <property type="match status" value="1"/>
</dbReference>